<accession>A0A0C9V3D4</accession>
<gene>
    <name evidence="1" type="ORF">M422DRAFT_266332</name>
</gene>
<protein>
    <recommendedName>
        <fullName evidence="3">Sulfotransferase domain-containing protein</fullName>
    </recommendedName>
</protein>
<evidence type="ECO:0000313" key="2">
    <source>
        <dbReference type="Proteomes" id="UP000054279"/>
    </source>
</evidence>
<keyword evidence="2" id="KW-1185">Reference proteome</keyword>
<dbReference type="Pfam" id="PF17784">
    <property type="entry name" value="Sulfotransfer_4"/>
    <property type="match status" value="1"/>
</dbReference>
<dbReference type="Proteomes" id="UP000054279">
    <property type="component" value="Unassembled WGS sequence"/>
</dbReference>
<dbReference type="HOGENOM" id="CLU_453540_0_0_1"/>
<dbReference type="EMBL" id="KN837234">
    <property type="protein sequence ID" value="KIJ31966.1"/>
    <property type="molecule type" value="Genomic_DNA"/>
</dbReference>
<dbReference type="InterPro" id="IPR040632">
    <property type="entry name" value="Sulfotransfer_4"/>
</dbReference>
<proteinExistence type="predicted"/>
<name>A0A0C9V3D4_SPHS4</name>
<dbReference type="OrthoDB" id="408152at2759"/>
<sequence>MDLIWERDKEPVGERPKLGAYLSEFPCVENSPVLRTLHVTEDASRVDILPPRASFHTHPACHASQRLKINHRAHIFGRSYPTNPHVMHMSTDEWNQWFAQQNIITSWRSRGNYISKPKSGRKCKIAWSERFDCSHARSYRDQRNPDLSLSKKRSRGSSIKVQCPARITVCKPSNSDLLQVEYLWEHCKHDPSTLRDMRESRNPDAVRKWLDARVSEGFNKKAIQAMIHMSSEELEQLDVENENLPYSIKITAQDIYNAVRRKAKGETFLVPELGESINLWMQRLEASCWSTLSKPTPGEEERGGYTIVFISPWQKKCVSCTPILLIAEYGKDTICIDSTHNTYKGPDKEKVFLNTVKFILTHAASIKVIGLGLSHTGTLTLWSALERLGFGPAYHPFKMPADRNDREIWARLDEGESDPKLFDQILDGYQSVVDAPAAIKVAEIYAAYPDAKFILTVRDPVKWEKSMKSTVLPMVQIGSQLVQSGIDICDSGRSCLRWTRASIERYYATLAPGGIETNAAKVMAKHAELVKSIIPADKLLVYQMGDGWEKLANFLGVPVPDEPFPFLNEGPGQFLNNLSGSLDTKHLAHSLPEELRIAMEGS</sequence>
<dbReference type="SUPFAM" id="SSF52540">
    <property type="entry name" value="P-loop containing nucleoside triphosphate hydrolases"/>
    <property type="match status" value="1"/>
</dbReference>
<dbReference type="Gene3D" id="3.40.50.300">
    <property type="entry name" value="P-loop containing nucleotide triphosphate hydrolases"/>
    <property type="match status" value="1"/>
</dbReference>
<evidence type="ECO:0000313" key="1">
    <source>
        <dbReference type="EMBL" id="KIJ31966.1"/>
    </source>
</evidence>
<dbReference type="PANTHER" id="PTHR36978:SF3">
    <property type="entry name" value="P-LOOP CONTAINING NUCLEOSIDE TRIPHOSPHATE HYDROLASE PROTEIN"/>
    <property type="match status" value="1"/>
</dbReference>
<evidence type="ECO:0008006" key="3">
    <source>
        <dbReference type="Google" id="ProtNLM"/>
    </source>
</evidence>
<reference evidence="1 2" key="1">
    <citation type="submission" date="2014-06" db="EMBL/GenBank/DDBJ databases">
        <title>Evolutionary Origins and Diversification of the Mycorrhizal Mutualists.</title>
        <authorList>
            <consortium name="DOE Joint Genome Institute"/>
            <consortium name="Mycorrhizal Genomics Consortium"/>
            <person name="Kohler A."/>
            <person name="Kuo A."/>
            <person name="Nagy L.G."/>
            <person name="Floudas D."/>
            <person name="Copeland A."/>
            <person name="Barry K.W."/>
            <person name="Cichocki N."/>
            <person name="Veneault-Fourrey C."/>
            <person name="LaButti K."/>
            <person name="Lindquist E.A."/>
            <person name="Lipzen A."/>
            <person name="Lundell T."/>
            <person name="Morin E."/>
            <person name="Murat C."/>
            <person name="Riley R."/>
            <person name="Ohm R."/>
            <person name="Sun H."/>
            <person name="Tunlid A."/>
            <person name="Henrissat B."/>
            <person name="Grigoriev I.V."/>
            <person name="Hibbett D.S."/>
            <person name="Martin F."/>
        </authorList>
    </citation>
    <scope>NUCLEOTIDE SEQUENCE [LARGE SCALE GENOMIC DNA]</scope>
    <source>
        <strain evidence="1 2">SS14</strain>
    </source>
</reference>
<dbReference type="InterPro" id="IPR027417">
    <property type="entry name" value="P-loop_NTPase"/>
</dbReference>
<dbReference type="PANTHER" id="PTHR36978">
    <property type="entry name" value="P-LOOP CONTAINING NUCLEOTIDE TRIPHOSPHATE HYDROLASE"/>
    <property type="match status" value="1"/>
</dbReference>
<dbReference type="AlphaFoldDB" id="A0A0C9V3D4"/>
<organism evidence="1 2">
    <name type="scientific">Sphaerobolus stellatus (strain SS14)</name>
    <dbReference type="NCBI Taxonomy" id="990650"/>
    <lineage>
        <taxon>Eukaryota</taxon>
        <taxon>Fungi</taxon>
        <taxon>Dikarya</taxon>
        <taxon>Basidiomycota</taxon>
        <taxon>Agaricomycotina</taxon>
        <taxon>Agaricomycetes</taxon>
        <taxon>Phallomycetidae</taxon>
        <taxon>Geastrales</taxon>
        <taxon>Sphaerobolaceae</taxon>
        <taxon>Sphaerobolus</taxon>
    </lineage>
</organism>